<dbReference type="SUPFAM" id="SSF56672">
    <property type="entry name" value="DNA/RNA polymerases"/>
    <property type="match status" value="1"/>
</dbReference>
<keyword evidence="11" id="KW-0946">Virion</keyword>
<evidence type="ECO:0000256" key="9">
    <source>
        <dbReference type="ARBA" id="ARBA00022807"/>
    </source>
</evidence>
<proteinExistence type="predicted"/>
<reference evidence="14" key="1">
    <citation type="submission" date="2019-05" db="EMBL/GenBank/DDBJ databases">
        <title>Metatranscriptomic reconstruction reveals RNA viruses with the potential to shape carbon cycling in soil.</title>
        <authorList>
            <person name="Starr E.P."/>
            <person name="Nuccio E."/>
            <person name="Pett-Ridge J."/>
            <person name="Banfield J.F."/>
            <person name="Firestone M.K."/>
        </authorList>
    </citation>
    <scope>NUCLEOTIDE SEQUENCE</scope>
    <source>
        <strain evidence="14">H4_Bulk_Litter_23_scaffold_73</strain>
    </source>
</reference>
<dbReference type="InterPro" id="IPR043128">
    <property type="entry name" value="Rev_trsase/Diguanyl_cyclase"/>
</dbReference>
<dbReference type="InterPro" id="IPR029053">
    <property type="entry name" value="Viral_coat"/>
</dbReference>
<dbReference type="InterPro" id="IPR043502">
    <property type="entry name" value="DNA/RNA_pol_sf"/>
</dbReference>
<keyword evidence="5" id="KW-0808">Transferase</keyword>
<name>A0A514CZU4_9VIRU</name>
<dbReference type="InterPro" id="IPR024343">
    <property type="entry name" value="VP4_dicistrovir"/>
</dbReference>
<dbReference type="SUPFAM" id="SSF88633">
    <property type="entry name" value="Positive stranded ssRNA viruses"/>
    <property type="match status" value="3"/>
</dbReference>
<keyword evidence="3" id="KW-0167">Capsid protein</keyword>
<evidence type="ECO:0000256" key="10">
    <source>
        <dbReference type="ARBA" id="ARBA00022840"/>
    </source>
</evidence>
<feature type="domain" description="RdRp catalytic" evidence="13">
    <location>
        <begin position="204"/>
        <end position="333"/>
    </location>
</feature>
<dbReference type="InterPro" id="IPR007094">
    <property type="entry name" value="RNA-dir_pol_PSvirus"/>
</dbReference>
<evidence type="ECO:0000256" key="5">
    <source>
        <dbReference type="ARBA" id="ARBA00022679"/>
    </source>
</evidence>
<dbReference type="GO" id="GO:0003968">
    <property type="term" value="F:RNA-directed RNA polymerase activity"/>
    <property type="evidence" value="ECO:0007669"/>
    <property type="project" value="UniProtKB-KW"/>
</dbReference>
<dbReference type="GO" id="GO:0039694">
    <property type="term" value="P:viral RNA genome replication"/>
    <property type="evidence" value="ECO:0007669"/>
    <property type="project" value="InterPro"/>
</dbReference>
<dbReference type="GO" id="GO:0019028">
    <property type="term" value="C:viral capsid"/>
    <property type="evidence" value="ECO:0007669"/>
    <property type="project" value="UniProtKB-KW"/>
</dbReference>
<dbReference type="InterPro" id="IPR033703">
    <property type="entry name" value="Rhv-like"/>
</dbReference>
<dbReference type="Gene3D" id="2.60.120.20">
    <property type="match status" value="3"/>
</dbReference>
<evidence type="ECO:0000259" key="13">
    <source>
        <dbReference type="PROSITE" id="PS50507"/>
    </source>
</evidence>
<evidence type="ECO:0000256" key="3">
    <source>
        <dbReference type="ARBA" id="ARBA00022561"/>
    </source>
</evidence>
<keyword evidence="12" id="KW-0693">Viral RNA replication</keyword>
<keyword evidence="6" id="KW-0548">Nucleotidyltransferase</keyword>
<gene>
    <name evidence="14" type="ORF">H4BulkLitter2373_000001</name>
</gene>
<keyword evidence="7" id="KW-0547">Nucleotide-binding</keyword>
<keyword evidence="10" id="KW-0067">ATP-binding</keyword>
<dbReference type="Pfam" id="PF08762">
    <property type="entry name" value="CRPV_capsid"/>
    <property type="match status" value="1"/>
</dbReference>
<keyword evidence="9" id="KW-0788">Thiol protease</keyword>
<dbReference type="CDD" id="cd00205">
    <property type="entry name" value="rhv_like"/>
    <property type="match status" value="2"/>
</dbReference>
<dbReference type="Pfam" id="PF11492">
    <property type="entry name" value="Dicistro_VP4"/>
    <property type="match status" value="1"/>
</dbReference>
<dbReference type="GO" id="GO:0008234">
    <property type="term" value="F:cysteine-type peptidase activity"/>
    <property type="evidence" value="ECO:0007669"/>
    <property type="project" value="UniProtKB-KW"/>
</dbReference>
<keyword evidence="2 14" id="KW-0696">RNA-directed RNA polymerase</keyword>
<evidence type="ECO:0000256" key="6">
    <source>
        <dbReference type="ARBA" id="ARBA00022695"/>
    </source>
</evidence>
<dbReference type="InterPro" id="IPR001205">
    <property type="entry name" value="RNA-dir_pol_C"/>
</dbReference>
<keyword evidence="8" id="KW-0378">Hydrolase</keyword>
<evidence type="ECO:0000256" key="2">
    <source>
        <dbReference type="ARBA" id="ARBA00022484"/>
    </source>
</evidence>
<evidence type="ECO:0000256" key="11">
    <source>
        <dbReference type="ARBA" id="ARBA00022844"/>
    </source>
</evidence>
<accession>A0A514CZU4</accession>
<dbReference type="GO" id="GO:0006351">
    <property type="term" value="P:DNA-templated transcription"/>
    <property type="evidence" value="ECO:0007669"/>
    <property type="project" value="InterPro"/>
</dbReference>
<dbReference type="GO" id="GO:0003723">
    <property type="term" value="F:RNA binding"/>
    <property type="evidence" value="ECO:0007669"/>
    <property type="project" value="InterPro"/>
</dbReference>
<dbReference type="Gene3D" id="3.30.70.270">
    <property type="match status" value="1"/>
</dbReference>
<evidence type="ECO:0000256" key="12">
    <source>
        <dbReference type="ARBA" id="ARBA00022953"/>
    </source>
</evidence>
<evidence type="ECO:0000256" key="1">
    <source>
        <dbReference type="ARBA" id="ARBA00004328"/>
    </source>
</evidence>
<evidence type="ECO:0000256" key="8">
    <source>
        <dbReference type="ARBA" id="ARBA00022801"/>
    </source>
</evidence>
<dbReference type="InterPro" id="IPR014872">
    <property type="entry name" value="Dicistrovirus_capsid-polyPr_C"/>
</dbReference>
<dbReference type="GO" id="GO:0006508">
    <property type="term" value="P:proteolysis"/>
    <property type="evidence" value="ECO:0007669"/>
    <property type="project" value="UniProtKB-KW"/>
</dbReference>
<evidence type="ECO:0000256" key="7">
    <source>
        <dbReference type="ARBA" id="ARBA00022741"/>
    </source>
</evidence>
<comment type="subcellular location">
    <subcellularLocation>
        <location evidence="1">Virion</location>
    </subcellularLocation>
</comment>
<dbReference type="EMBL" id="MN032997">
    <property type="protein sequence ID" value="QDH86882.1"/>
    <property type="molecule type" value="Genomic_RNA"/>
</dbReference>
<keyword evidence="4" id="KW-0645">Protease</keyword>
<dbReference type="PROSITE" id="PS50507">
    <property type="entry name" value="RDRP_SSRNA_POS"/>
    <property type="match status" value="1"/>
</dbReference>
<dbReference type="GO" id="GO:0005524">
    <property type="term" value="F:ATP binding"/>
    <property type="evidence" value="ECO:0007669"/>
    <property type="project" value="UniProtKB-KW"/>
</dbReference>
<evidence type="ECO:0000256" key="4">
    <source>
        <dbReference type="ARBA" id="ARBA00022670"/>
    </source>
</evidence>
<organism evidence="14">
    <name type="scientific">Picornavirales sp</name>
    <dbReference type="NCBI Taxonomy" id="1955153"/>
    <lineage>
        <taxon>Viruses</taxon>
        <taxon>Riboviria</taxon>
        <taxon>Orthornavirae</taxon>
        <taxon>Pisuviricota</taxon>
        <taxon>Pisoniviricetes</taxon>
        <taxon>Picornavirales</taxon>
    </lineage>
</organism>
<evidence type="ECO:0000313" key="14">
    <source>
        <dbReference type="EMBL" id="QDH86882.1"/>
    </source>
</evidence>
<sequence>MSNYKPKYDELVKITNTCELPWEAVAWAMKDFHNKIRGALSEKGDLKAKVCKIDEDVNLSGLDGVRGIDPINVNSSMGFPYNESKRKYVRVSDREVPGISVVREVDQIHWDRVKEMENTLLRGERVYPVTKAHLKDEPKKIDSEKVRVFYGTPFAFLLLVRKYFLTIAKFYMDNPSIFETTVGMNVFGPEWNTMAMQLTQEQTDRIIGGDFKSWDSLMAGQMILCGGKVLMLIAEWSGNFSKDDCTIMRGILGELSNPLIDFFGTVIEVSGNNTSGHSLTIILNDCVQKLYTRAAFYGIYKGNPPGPFHKYVLLRTNGDDNISTVKSGDDTYNHTSLEGWFAESGIVYTMADKEAASVPFVNLSDVDYLKRRFLWSGKHFRYHPALAKESVFKMLQVGIPSKVLTPEEACATNISTALQEMYYHGATTFQKFRLQMEEVVDIHNLWPWFKDGVLRTYKECERFDCEQFEYGSQRPYGDDCFLEEQDGSYVSYKHTPVIRWEQNTTEWPVHGYQPITIMPYSVRLGFAGLWSLPSETPLFRGVFQHNNGIDLGVRDPDALDDNSWIPTTSTTEESGNVTNNVAIAQSVDKHQTLSFRDGAAQWISSIPNIFDRTRDVAMSDDVALKDFFERPVLIASYQWDPASVVKFYQKINPWTLFFGNSRIVNRINNFHLMRSKLKVKIVINGNSFYYGRMMVDYQISPGTDNVSLVTTGTTTAPLISASQRLHMFLDPTESQGGIMCIPYISEYNNMVIPTSTWSTQGVLTFREVNSLKHANGSVNPVSISVYAWAEDVKLSIPTKNNCGTLVAQAGEYSDSPVQNMMSSVAATAGKLVMAPMIGPYAKATQIAAGAAGSIAKLMGYSRPVQIENHTVVRRQLIGPMANTDRGDTCTKLTVDSKQELTIDPRVMGIVPEDELAVAYIASKESFLTTFTWLISDRINTRLFNILITPMVGQTNGGFFHTTACAFAALPFKYWRGTMIYRFQIVASAYHRGRLLFVYEPKQQTGSPETQTQYSRIVDLTDERDFTMEVGWANERTFQNVGLYTDMSIVYGTTTQVIGGGTTDNGVLTVFVLNDLTSPSDVVNNDIRINVFVRAKEDFEVAVPGNAHEQVVYQTTLVPQSGELPQETDDSNSPVMMEVKECVAKCLESDSTYDVYFGEKVSSMRQMLKRYNYFTTYLMGTTAVSTKRVVDYDFPVYGGASTSARHTNVTNPVNNVTTTMLNYLAPAYVGYRGGIRYKLIAQSEGSNSGGRLIVVRNTSDTGSYGNVITSVDTTTSGTFADTMALKVSMAPGGEATDLQVSPVLEIELPYYANRRFTWTRQIVGDFVSTAYQFLTHTIIMRGPSTTNYIDKYVAVAEDFQLLLFQGQPPFVTRSITPVQGMLTV</sequence>
<dbReference type="CDD" id="cd23195">
    <property type="entry name" value="Marnaviridae_RdRp"/>
    <property type="match status" value="1"/>
</dbReference>
<protein>
    <submittedName>
        <fullName evidence="14">RNA-dependent RNA polymerase</fullName>
    </submittedName>
</protein>
<dbReference type="Pfam" id="PF00680">
    <property type="entry name" value="RdRP_1"/>
    <property type="match status" value="1"/>
</dbReference>